<accession>A0A2D3V705</accession>
<sequence length="204" mass="23095">MEPENHQFLIDLLKTIVKTAGSDGAAGPWKDTSLFKLVVEQRLREVFITGQDMKAWVALNHLLRRISIPPASIYDLRMASLWNLRDVLETSTVVVTVNMLKVLMLWLGGHVHWLQLQILRAHSKSYPSDTLINLGLGDLPAITGEKLQPVVDLDRLQFWRQRLQGVHDAETSDTMMKFYASAVLSLLKVGVAEVDEWNEELPVT</sequence>
<organism evidence="1 2">
    <name type="scientific">Ramularia collo-cygni</name>
    <dbReference type="NCBI Taxonomy" id="112498"/>
    <lineage>
        <taxon>Eukaryota</taxon>
        <taxon>Fungi</taxon>
        <taxon>Dikarya</taxon>
        <taxon>Ascomycota</taxon>
        <taxon>Pezizomycotina</taxon>
        <taxon>Dothideomycetes</taxon>
        <taxon>Dothideomycetidae</taxon>
        <taxon>Mycosphaerellales</taxon>
        <taxon>Mycosphaerellaceae</taxon>
        <taxon>Ramularia</taxon>
    </lineage>
</organism>
<keyword evidence="2" id="KW-1185">Reference proteome</keyword>
<evidence type="ECO:0000313" key="2">
    <source>
        <dbReference type="Proteomes" id="UP000225277"/>
    </source>
</evidence>
<dbReference type="EMBL" id="FJUY01000002">
    <property type="protein sequence ID" value="CZT16123.1"/>
    <property type="molecule type" value="Genomic_DNA"/>
</dbReference>
<evidence type="ECO:0000313" key="1">
    <source>
        <dbReference type="EMBL" id="CZT16123.1"/>
    </source>
</evidence>
<dbReference type="GeneID" id="35597189"/>
<dbReference type="Pfam" id="PF12311">
    <property type="entry name" value="DUF3632"/>
    <property type="match status" value="1"/>
</dbReference>
<proteinExistence type="predicted"/>
<dbReference type="AlphaFoldDB" id="A0A2D3V705"/>
<dbReference type="Proteomes" id="UP000225277">
    <property type="component" value="Unassembled WGS sequence"/>
</dbReference>
<gene>
    <name evidence="1" type="ORF">RCC_01964</name>
</gene>
<protein>
    <submittedName>
        <fullName evidence="1">Uncharacterized protein</fullName>
    </submittedName>
</protein>
<name>A0A2D3V705_9PEZI</name>
<dbReference type="RefSeq" id="XP_023623016.1">
    <property type="nucleotide sequence ID" value="XM_023767248.1"/>
</dbReference>
<dbReference type="InterPro" id="IPR022085">
    <property type="entry name" value="OpdG"/>
</dbReference>
<reference evidence="1 2" key="1">
    <citation type="submission" date="2016-03" db="EMBL/GenBank/DDBJ databases">
        <authorList>
            <person name="Ploux O."/>
        </authorList>
    </citation>
    <scope>NUCLEOTIDE SEQUENCE [LARGE SCALE GENOMIC DNA]</scope>
    <source>
        <strain evidence="1 2">URUG2</strain>
    </source>
</reference>